<dbReference type="AlphaFoldDB" id="A0A9D1R7G8"/>
<reference evidence="2" key="1">
    <citation type="journal article" date="2021" name="PeerJ">
        <title>Extensive microbial diversity within the chicken gut microbiome revealed by metagenomics and culture.</title>
        <authorList>
            <person name="Gilroy R."/>
            <person name="Ravi A."/>
            <person name="Getino M."/>
            <person name="Pursley I."/>
            <person name="Horton D.L."/>
            <person name="Alikhan N.F."/>
            <person name="Baker D."/>
            <person name="Gharbi K."/>
            <person name="Hall N."/>
            <person name="Watson M."/>
            <person name="Adriaenssens E.M."/>
            <person name="Foster-Nyarko E."/>
            <person name="Jarju S."/>
            <person name="Secka A."/>
            <person name="Antonio M."/>
            <person name="Oren A."/>
            <person name="Chaudhuri R.R."/>
            <person name="La Ragione R."/>
            <person name="Hildebrand F."/>
            <person name="Pallen M.J."/>
        </authorList>
    </citation>
    <scope>NUCLEOTIDE SEQUENCE</scope>
    <source>
        <strain evidence="2">CHK195-6426</strain>
    </source>
</reference>
<evidence type="ECO:0000259" key="1">
    <source>
        <dbReference type="Pfam" id="PF14297"/>
    </source>
</evidence>
<dbReference type="InterPro" id="IPR025400">
    <property type="entry name" value="Lin1244/Lin1753-like_N"/>
</dbReference>
<dbReference type="EMBL" id="DXGH01000073">
    <property type="protein sequence ID" value="HIW82684.1"/>
    <property type="molecule type" value="Genomic_DNA"/>
</dbReference>
<comment type="caution">
    <text evidence="2">The sequence shown here is derived from an EMBL/GenBank/DDBJ whole genome shotgun (WGS) entry which is preliminary data.</text>
</comment>
<feature type="domain" description="Lin1244/Lin1753-like N-terminal" evidence="1">
    <location>
        <begin position="8"/>
        <end position="104"/>
    </location>
</feature>
<dbReference type="PANTHER" id="PTHR39196">
    <property type="entry name" value="PRIMOSOME, DNAD SUBUNIT"/>
    <property type="match status" value="1"/>
</dbReference>
<evidence type="ECO:0000313" key="3">
    <source>
        <dbReference type="Proteomes" id="UP000824265"/>
    </source>
</evidence>
<protein>
    <submittedName>
        <fullName evidence="2">DUF4373 domain-containing protein</fullName>
    </submittedName>
</protein>
<dbReference type="Proteomes" id="UP000824265">
    <property type="component" value="Unassembled WGS sequence"/>
</dbReference>
<reference evidence="2" key="2">
    <citation type="submission" date="2021-04" db="EMBL/GenBank/DDBJ databases">
        <authorList>
            <person name="Gilroy R."/>
        </authorList>
    </citation>
    <scope>NUCLEOTIDE SEQUENCE</scope>
    <source>
        <strain evidence="2">CHK195-6426</strain>
    </source>
</reference>
<name>A0A9D1R7G8_9FIRM</name>
<gene>
    <name evidence="2" type="ORF">H9742_14380</name>
</gene>
<evidence type="ECO:0000313" key="2">
    <source>
        <dbReference type="EMBL" id="HIW82684.1"/>
    </source>
</evidence>
<organism evidence="2 3">
    <name type="scientific">Candidatus Acetatifactor stercoripullorum</name>
    <dbReference type="NCBI Taxonomy" id="2838414"/>
    <lineage>
        <taxon>Bacteria</taxon>
        <taxon>Bacillati</taxon>
        <taxon>Bacillota</taxon>
        <taxon>Clostridia</taxon>
        <taxon>Lachnospirales</taxon>
        <taxon>Lachnospiraceae</taxon>
        <taxon>Acetatifactor</taxon>
    </lineage>
</organism>
<proteinExistence type="predicted"/>
<dbReference type="Pfam" id="PF14297">
    <property type="entry name" value="Lin1244_N"/>
    <property type="match status" value="1"/>
</dbReference>
<accession>A0A9D1R7G8</accession>
<dbReference type="PANTHER" id="PTHR39196:SF1">
    <property type="entry name" value="PRIMOSOME, DNAD SUBUNIT"/>
    <property type="match status" value="1"/>
</dbReference>
<sequence>MSKEGIGYFSFDTDFFHTDKKVKLIKSEFGAKGVVILIYTLCVIYSDKGYYMKWGDDDCYLASEDLGCDCSPKLIGEVINRCVKRGIFNEEVFNAFGVLTSHGIQIRFLKAASKREKIKIIKEYALFDLNELRAGMRNKVTFFNLKDARFSGKVARSDRKVARSHIKKESKERNNIIVASPAEPEPATVTFPDGSFEIRCVDMLIHSCLKSFPSSKVPGTLLEKQKWAAEIDRMKRLDGRTEGDIIQALNYAVNDPFWQANIRSAKKFREKFETLIVQSKGKRGNCGSSFNNFRQNSYDFDELEKELLSN</sequence>